<sequence length="1163" mass="128703">MSVFSRESLPDYHKLNVSLTEGEFKWLSKKGKLIVAVPIPDNPPMDITQRAQVYEGVTADIIGILSGVLKVDIVAKLYPSRDMAIEAVRIGEADFIGSSNSYEAGERLDLTKPYTIDEPAIYKRFGIGDDEIKRVAVAESYLPFSELLRYLPGVKIDLYPTRYAAVASVAYGKSDAVLIDMISGNFIVNKFHQDGIQLVRPIYADTSGFAFGIKQGNEILKRILNVSLLSISEMHISSILKRWSGGGLSIHADTIPLTRKQWQMINKRGGISIAVNTHTPPLSFVDEKGNLHGVVADISQVIRTKLGIPVNILPVATTQEQIAMVESGRADLMIMTPNMERREKYIFTRAFTLDPLVYVTHDENQGVDPEALLRLSRVAWVNGFIASIEARRKFKARDDVFFDRIDDALTCVSRKRCDVTILPLRAAKFFINSQFSGSLHIAGELFDSKPIGAHFAALPSQSELVSVLDKVLAHIPPDELEGLATMWRVKAKNETITWQGVLREYGVIISVVMIICLGGFFWGLLLRHEIKQRQSAEIALGTQLKFVEELVESTPHPIYARGRDGKIILCNDSYARFLDIDKDELMGSTLSEIESICPAINLLSDIFLKTLDDGQPRDGDYRLTLPHGEVDIYHWLQVYRDLSGEIQGAVGGWIDISERVSLLQELADASRAKSTFLATMSHEIRTPMNAIIGLLELTLRKGGLNEEDRGAIQVAYQSSNDLLGLIGDILDLSKIESGKLELSPAPHRISELSRAVINVFSTVARQKGLNLTLTCQGDVTVQIDPIRYKQVLSNLVSNAIKFTRKGGVDLAVECQVAGSWCDVKVKVTDSGIGISKHDLQLLFQPFTQASQPTDIQRSGTGLGLMISRKICQMMGGELYIDSEIGQGTTVSVHLKLPFVNVLPIPDNESNHVNEDKPESQRCQVLIIDDHPTNRLLVTQQLTFLGHEVQAVNSGSAALAYLKAQGTDIIITDFNMPEIDGLEFTTRYRQQERDEGRERAIIIGLTADARQEQIQRAVEAGMDDCLFKPVSLDELRQCILIHTTGYVDAQPSEIANSINQRLGPLTAGKPELAGPLLGEFLRAADDDLAALTVASQSGDNQAFLSNLHRLKGGARIIGADGLVACCIAWEQSSRLPLCMPSALRQVRHIYRQLKEGIRYWEEMS</sequence>
<comment type="caution">
    <text evidence="24">The sequence shown here is derived from an EMBL/GenBank/DDBJ whole genome shotgun (WGS) entry which is preliminary data.</text>
</comment>
<feature type="domain" description="HPt" evidence="23">
    <location>
        <begin position="1068"/>
        <end position="1159"/>
    </location>
</feature>
<dbReference type="PROSITE" id="PS50894">
    <property type="entry name" value="HPT"/>
    <property type="match status" value="1"/>
</dbReference>
<dbReference type="PROSITE" id="PS50112">
    <property type="entry name" value="PAS"/>
    <property type="match status" value="1"/>
</dbReference>
<keyword evidence="7 17" id="KW-0597">Phosphoprotein</keyword>
<dbReference type="SUPFAM" id="SSF55874">
    <property type="entry name" value="ATPase domain of HSP90 chaperone/DNA topoisomerase II/histidine kinase"/>
    <property type="match status" value="1"/>
</dbReference>
<dbReference type="GO" id="GO:0005886">
    <property type="term" value="C:plasma membrane"/>
    <property type="evidence" value="ECO:0007669"/>
    <property type="project" value="UniProtKB-SubCell"/>
</dbReference>
<dbReference type="InterPro" id="IPR016132">
    <property type="entry name" value="Phyto_chromo_attachment"/>
</dbReference>
<keyword evidence="11" id="KW-0418">Kinase</keyword>
<dbReference type="EC" id="2.7.13.3" evidence="4"/>
<dbReference type="InterPro" id="IPR036097">
    <property type="entry name" value="HisK_dim/P_sf"/>
</dbReference>
<evidence type="ECO:0000313" key="24">
    <source>
        <dbReference type="EMBL" id="MCR4451222.1"/>
    </source>
</evidence>
<dbReference type="InterPro" id="IPR003594">
    <property type="entry name" value="HATPase_dom"/>
</dbReference>
<dbReference type="Pfam" id="PF00512">
    <property type="entry name" value="HisKA"/>
    <property type="match status" value="1"/>
</dbReference>
<protein>
    <recommendedName>
        <fullName evidence="4">histidine kinase</fullName>
        <ecNumber evidence="4">2.7.13.3</ecNumber>
    </recommendedName>
</protein>
<accession>A0AAW5MHK2</accession>
<dbReference type="PROSITE" id="PS50113">
    <property type="entry name" value="PAC"/>
    <property type="match status" value="1"/>
</dbReference>
<dbReference type="AlphaFoldDB" id="A0AAW5MHK2"/>
<dbReference type="Gene3D" id="1.10.287.130">
    <property type="match status" value="1"/>
</dbReference>
<dbReference type="Pfam" id="PF01627">
    <property type="entry name" value="Hpt"/>
    <property type="match status" value="1"/>
</dbReference>
<evidence type="ECO:0000313" key="25">
    <source>
        <dbReference type="Proteomes" id="UP001204061"/>
    </source>
</evidence>
<dbReference type="GO" id="GO:0009927">
    <property type="term" value="F:histidine phosphotransfer kinase activity"/>
    <property type="evidence" value="ECO:0007669"/>
    <property type="project" value="TreeGrafter"/>
</dbReference>
<evidence type="ECO:0000256" key="14">
    <source>
        <dbReference type="ARBA" id="ARBA00023012"/>
    </source>
</evidence>
<dbReference type="InterPro" id="IPR003661">
    <property type="entry name" value="HisK_dim/P_dom"/>
</dbReference>
<evidence type="ECO:0000256" key="1">
    <source>
        <dbReference type="ARBA" id="ARBA00000085"/>
    </source>
</evidence>
<evidence type="ECO:0000259" key="20">
    <source>
        <dbReference type="PROSITE" id="PS50110"/>
    </source>
</evidence>
<dbReference type="CDD" id="cd00130">
    <property type="entry name" value="PAS"/>
    <property type="match status" value="1"/>
</dbReference>
<keyword evidence="8" id="KW-0808">Transferase</keyword>
<dbReference type="SMART" id="SM00062">
    <property type="entry name" value="PBPb"/>
    <property type="match status" value="2"/>
</dbReference>
<keyword evidence="15" id="KW-0472">Membrane</keyword>
<dbReference type="CDD" id="cd00082">
    <property type="entry name" value="HisKA"/>
    <property type="match status" value="1"/>
</dbReference>
<comment type="catalytic activity">
    <reaction evidence="1">
        <text>ATP + protein L-histidine = ADP + protein N-phospho-L-histidine.</text>
        <dbReference type="EC" id="2.7.13.3"/>
    </reaction>
</comment>
<dbReference type="Pfam" id="PF00072">
    <property type="entry name" value="Response_reg"/>
    <property type="match status" value="1"/>
</dbReference>
<dbReference type="InterPro" id="IPR000014">
    <property type="entry name" value="PAS"/>
</dbReference>
<evidence type="ECO:0000256" key="3">
    <source>
        <dbReference type="ARBA" id="ARBA00006402"/>
    </source>
</evidence>
<dbReference type="SUPFAM" id="SSF47226">
    <property type="entry name" value="Histidine-containing phosphotransfer domain, HPT domain"/>
    <property type="match status" value="1"/>
</dbReference>
<keyword evidence="6" id="KW-0997">Cell inner membrane</keyword>
<dbReference type="PROSITE" id="PS50046">
    <property type="entry name" value="PHYTOCHROME_2"/>
    <property type="match status" value="1"/>
</dbReference>
<organism evidence="24 25">
    <name type="scientific">Aeromonas veronii</name>
    <dbReference type="NCBI Taxonomy" id="654"/>
    <lineage>
        <taxon>Bacteria</taxon>
        <taxon>Pseudomonadati</taxon>
        <taxon>Pseudomonadota</taxon>
        <taxon>Gammaproteobacteria</taxon>
        <taxon>Aeromonadales</taxon>
        <taxon>Aeromonadaceae</taxon>
        <taxon>Aeromonas</taxon>
    </lineage>
</organism>
<evidence type="ECO:0000256" key="4">
    <source>
        <dbReference type="ARBA" id="ARBA00012438"/>
    </source>
</evidence>
<feature type="modified residue" description="4-aspartylphosphate" evidence="17">
    <location>
        <position position="972"/>
    </location>
</feature>
<dbReference type="Gene3D" id="3.30.565.10">
    <property type="entry name" value="Histidine kinase-like ATPase, C-terminal domain"/>
    <property type="match status" value="1"/>
</dbReference>
<dbReference type="Pfam" id="PF02518">
    <property type="entry name" value="HATPase_c"/>
    <property type="match status" value="1"/>
</dbReference>
<dbReference type="InterPro" id="IPR008207">
    <property type="entry name" value="Sig_transdc_His_kin_Hpt_dom"/>
</dbReference>
<feature type="domain" description="Response regulatory" evidence="20">
    <location>
        <begin position="923"/>
        <end position="1042"/>
    </location>
</feature>
<feature type="domain" description="Phytochrome chromophore attachment site" evidence="18">
    <location>
        <begin position="502"/>
        <end position="553"/>
    </location>
</feature>
<dbReference type="Gene3D" id="3.40.190.10">
    <property type="entry name" value="Periplasmic binding protein-like II"/>
    <property type="match status" value="4"/>
</dbReference>
<dbReference type="InterPro" id="IPR001638">
    <property type="entry name" value="Solute-binding_3/MltF_N"/>
</dbReference>
<keyword evidence="5" id="KW-1003">Cell membrane</keyword>
<keyword evidence="12" id="KW-0067">ATP-binding</keyword>
<feature type="domain" description="Histidine kinase" evidence="19">
    <location>
        <begin position="679"/>
        <end position="898"/>
    </location>
</feature>
<evidence type="ECO:0000256" key="17">
    <source>
        <dbReference type="PROSITE-ProRule" id="PRU00169"/>
    </source>
</evidence>
<dbReference type="Gene3D" id="3.30.450.20">
    <property type="entry name" value="PAS domain"/>
    <property type="match status" value="1"/>
</dbReference>
<dbReference type="SUPFAM" id="SSF55785">
    <property type="entry name" value="PYP-like sensor domain (PAS domain)"/>
    <property type="match status" value="1"/>
</dbReference>
<feature type="domain" description="PAS" evidence="21">
    <location>
        <begin position="543"/>
        <end position="590"/>
    </location>
</feature>
<dbReference type="InterPro" id="IPR036641">
    <property type="entry name" value="HPT_dom_sf"/>
</dbReference>
<dbReference type="EMBL" id="JANLFC010000115">
    <property type="protein sequence ID" value="MCR4451222.1"/>
    <property type="molecule type" value="Genomic_DNA"/>
</dbReference>
<dbReference type="InterPro" id="IPR049870">
    <property type="entry name" value="BvgS-like_periplasmic1"/>
</dbReference>
<dbReference type="PANTHER" id="PTHR43047:SF72">
    <property type="entry name" value="OSMOSENSING HISTIDINE PROTEIN KINASE SLN1"/>
    <property type="match status" value="1"/>
</dbReference>
<evidence type="ECO:0000256" key="8">
    <source>
        <dbReference type="ARBA" id="ARBA00022679"/>
    </source>
</evidence>
<dbReference type="RefSeq" id="WP_257726250.1">
    <property type="nucleotide sequence ID" value="NZ_JANLFC010000115.1"/>
</dbReference>
<name>A0AAW5MHK2_AERVE</name>
<evidence type="ECO:0000256" key="10">
    <source>
        <dbReference type="ARBA" id="ARBA00022729"/>
    </source>
</evidence>
<evidence type="ECO:0000256" key="12">
    <source>
        <dbReference type="ARBA" id="ARBA00022840"/>
    </source>
</evidence>
<dbReference type="SUPFAM" id="SSF53850">
    <property type="entry name" value="Periplasmic binding protein-like II"/>
    <property type="match status" value="2"/>
</dbReference>
<comment type="subcellular location">
    <subcellularLocation>
        <location evidence="2">Cell inner membrane</location>
        <topology evidence="2">Multi-pass membrane protein</topology>
    </subcellularLocation>
</comment>
<keyword evidence="9" id="KW-0812">Transmembrane</keyword>
<dbReference type="InterPro" id="IPR000700">
    <property type="entry name" value="PAS-assoc_C"/>
</dbReference>
<dbReference type="CDD" id="cd16922">
    <property type="entry name" value="HATPase_EvgS-ArcB-TorS-like"/>
    <property type="match status" value="1"/>
</dbReference>
<dbReference type="SMART" id="SM00091">
    <property type="entry name" value="PAS"/>
    <property type="match status" value="1"/>
</dbReference>
<dbReference type="SUPFAM" id="SSF52172">
    <property type="entry name" value="CheY-like"/>
    <property type="match status" value="1"/>
</dbReference>
<proteinExistence type="inferred from homology"/>
<evidence type="ECO:0000259" key="23">
    <source>
        <dbReference type="PROSITE" id="PS50894"/>
    </source>
</evidence>
<evidence type="ECO:0000256" key="13">
    <source>
        <dbReference type="ARBA" id="ARBA00022989"/>
    </source>
</evidence>
<dbReference type="PROSITE" id="PS50109">
    <property type="entry name" value="HIS_KIN"/>
    <property type="match status" value="1"/>
</dbReference>
<dbReference type="SMART" id="SM00448">
    <property type="entry name" value="REC"/>
    <property type="match status" value="1"/>
</dbReference>
<dbReference type="PANTHER" id="PTHR43047">
    <property type="entry name" value="TWO-COMPONENT HISTIDINE PROTEIN KINASE"/>
    <property type="match status" value="1"/>
</dbReference>
<evidence type="ECO:0000259" key="21">
    <source>
        <dbReference type="PROSITE" id="PS50112"/>
    </source>
</evidence>
<reference evidence="24" key="1">
    <citation type="submission" date="2022-08" db="EMBL/GenBank/DDBJ databases">
        <title>A global survey of hypervirulent Aeromonas hydrophila identified this emerging pathogen in farmed fish in the lower Mekong River basin.</title>
        <authorList>
            <person name="Xu T."/>
            <person name="Rasmussen-Ivey C.R."/>
            <person name="Moen F.S."/>
            <person name="Fernandez Bravo A."/>
            <person name="Lamy B."/>
            <person name="Beaz-Hidalgo R."/>
            <person name="Khan C.D."/>
            <person name="Castro Escarpulli G."/>
            <person name="Yasin I.S.M."/>
            <person name="Figueras M.J."/>
            <person name="Azzam Sayuti M."/>
            <person name="Karim M.M."/>
            <person name="Alam K.M."/>
            <person name="Le T.T.T."/>
            <person name="Thao N.H.P."/>
            <person name="Addo S."/>
            <person name="Duodu S."/>
            <person name="Ali S."/>
            <person name="Mey S."/>
            <person name="Somony T."/>
            <person name="Liles M.R."/>
        </authorList>
    </citation>
    <scope>NUCLEOTIDE SEQUENCE</scope>
    <source>
        <strain evidence="24">0.14</strain>
    </source>
</reference>
<dbReference type="Pfam" id="PF00989">
    <property type="entry name" value="PAS"/>
    <property type="match status" value="1"/>
</dbReference>
<dbReference type="GO" id="GO:0006355">
    <property type="term" value="P:regulation of DNA-templated transcription"/>
    <property type="evidence" value="ECO:0007669"/>
    <property type="project" value="InterPro"/>
</dbReference>
<keyword evidence="10" id="KW-0732">Signal</keyword>
<evidence type="ECO:0000256" key="7">
    <source>
        <dbReference type="ARBA" id="ARBA00022553"/>
    </source>
</evidence>
<dbReference type="SMART" id="SM00387">
    <property type="entry name" value="HATPase_c"/>
    <property type="match status" value="1"/>
</dbReference>
<evidence type="ECO:0000259" key="18">
    <source>
        <dbReference type="PROSITE" id="PS50046"/>
    </source>
</evidence>
<dbReference type="Gene3D" id="1.20.120.160">
    <property type="entry name" value="HPT domain"/>
    <property type="match status" value="1"/>
</dbReference>
<dbReference type="InterPro" id="IPR035965">
    <property type="entry name" value="PAS-like_dom_sf"/>
</dbReference>
<keyword evidence="12" id="KW-0547">Nucleotide-binding</keyword>
<dbReference type="InterPro" id="IPR005467">
    <property type="entry name" value="His_kinase_dom"/>
</dbReference>
<evidence type="ECO:0000256" key="6">
    <source>
        <dbReference type="ARBA" id="ARBA00022519"/>
    </source>
</evidence>
<dbReference type="InterPro" id="IPR001789">
    <property type="entry name" value="Sig_transdc_resp-reg_receiver"/>
</dbReference>
<dbReference type="Gene3D" id="3.40.50.2300">
    <property type="match status" value="1"/>
</dbReference>
<dbReference type="PRINTS" id="PR00344">
    <property type="entry name" value="BCTRLSENSOR"/>
</dbReference>
<dbReference type="PROSITE" id="PS50110">
    <property type="entry name" value="RESPONSE_REGULATORY"/>
    <property type="match status" value="1"/>
</dbReference>
<evidence type="ECO:0000256" key="11">
    <source>
        <dbReference type="ARBA" id="ARBA00022777"/>
    </source>
</evidence>
<evidence type="ECO:0000256" key="5">
    <source>
        <dbReference type="ARBA" id="ARBA00022475"/>
    </source>
</evidence>
<dbReference type="InterPro" id="IPR013767">
    <property type="entry name" value="PAS_fold"/>
</dbReference>
<evidence type="ECO:0000256" key="9">
    <source>
        <dbReference type="ARBA" id="ARBA00022692"/>
    </source>
</evidence>
<dbReference type="Proteomes" id="UP001204061">
    <property type="component" value="Unassembled WGS sequence"/>
</dbReference>
<dbReference type="InterPro" id="IPR011006">
    <property type="entry name" value="CheY-like_superfamily"/>
</dbReference>
<keyword evidence="14" id="KW-0902">Two-component regulatory system</keyword>
<evidence type="ECO:0000259" key="19">
    <source>
        <dbReference type="PROSITE" id="PS50109"/>
    </source>
</evidence>
<evidence type="ECO:0000256" key="16">
    <source>
        <dbReference type="PROSITE-ProRule" id="PRU00110"/>
    </source>
</evidence>
<gene>
    <name evidence="24" type="ORF">NS965_22810</name>
</gene>
<dbReference type="CDD" id="cd17546">
    <property type="entry name" value="REC_hyHK_CKI1_RcsC-like"/>
    <property type="match status" value="1"/>
</dbReference>
<dbReference type="FunFam" id="3.30.565.10:FF:000010">
    <property type="entry name" value="Sensor histidine kinase RcsC"/>
    <property type="match status" value="1"/>
</dbReference>
<feature type="modified residue" description="Phosphohistidine" evidence="16">
    <location>
        <position position="1107"/>
    </location>
</feature>
<evidence type="ECO:0000259" key="22">
    <source>
        <dbReference type="PROSITE" id="PS50113"/>
    </source>
</evidence>
<dbReference type="GO" id="GO:0000155">
    <property type="term" value="F:phosphorelay sensor kinase activity"/>
    <property type="evidence" value="ECO:0007669"/>
    <property type="project" value="InterPro"/>
</dbReference>
<dbReference type="CDD" id="cd13705">
    <property type="entry name" value="PBP2_BvgS_D1"/>
    <property type="match status" value="1"/>
</dbReference>
<keyword evidence="13" id="KW-1133">Transmembrane helix</keyword>
<comment type="similarity">
    <text evidence="3">In the N-terminal section; belongs to the phytochrome family.</text>
</comment>
<dbReference type="InterPro" id="IPR004358">
    <property type="entry name" value="Sig_transdc_His_kin-like_C"/>
</dbReference>
<dbReference type="InterPro" id="IPR036890">
    <property type="entry name" value="HATPase_C_sf"/>
</dbReference>
<feature type="domain" description="PAC" evidence="22">
    <location>
        <begin position="617"/>
        <end position="668"/>
    </location>
</feature>
<evidence type="ECO:0000256" key="15">
    <source>
        <dbReference type="ARBA" id="ARBA00023136"/>
    </source>
</evidence>
<evidence type="ECO:0000256" key="2">
    <source>
        <dbReference type="ARBA" id="ARBA00004429"/>
    </source>
</evidence>
<dbReference type="Pfam" id="PF00497">
    <property type="entry name" value="SBP_bac_3"/>
    <property type="match status" value="1"/>
</dbReference>
<dbReference type="SUPFAM" id="SSF47384">
    <property type="entry name" value="Homodimeric domain of signal transducing histidine kinase"/>
    <property type="match status" value="1"/>
</dbReference>
<dbReference type="SMART" id="SM00388">
    <property type="entry name" value="HisKA"/>
    <property type="match status" value="1"/>
</dbReference>